<comment type="function">
    <text evidence="9">Forms calcium-sensitive chloride channels. Permeable to bicarbonate.</text>
</comment>
<dbReference type="InterPro" id="IPR000615">
    <property type="entry name" value="Bestrophin"/>
</dbReference>
<evidence type="ECO:0000256" key="8">
    <source>
        <dbReference type="ARBA" id="ARBA00034769"/>
    </source>
</evidence>
<comment type="subcellular location">
    <subcellularLocation>
        <location evidence="9">Cell membrane</location>
        <topology evidence="9">Multi-pass membrane protein</topology>
    </subcellularLocation>
    <subcellularLocation>
        <location evidence="1">Membrane</location>
    </subcellularLocation>
</comment>
<keyword evidence="9" id="KW-0407">Ion channel</keyword>
<comment type="similarity">
    <text evidence="8 9">Belongs to the anion channel-forming bestrophin (TC 1.A.46) family. Calcium-sensitive chloride channel subfamily.</text>
</comment>
<reference evidence="10" key="1">
    <citation type="submission" date="2019-03" db="EMBL/GenBank/DDBJ databases">
        <title>Genome sequencing and reference-guided assembly of Black Bengal Goat (Capra hircus).</title>
        <authorList>
            <person name="Siddiki A.Z."/>
            <person name="Baten A."/>
            <person name="Billah M."/>
            <person name="Alam M.A.U."/>
            <person name="Shawrob K.S.M."/>
            <person name="Saha S."/>
            <person name="Chowdhury M."/>
            <person name="Rahman A.H."/>
            <person name="Stear M."/>
            <person name="Miah G."/>
            <person name="Das G.B."/>
            <person name="Hossain M.M."/>
            <person name="Kumkum M."/>
            <person name="Islam M.S."/>
            <person name="Mollah A.M."/>
            <person name="Ahsan A."/>
            <person name="Tusar F."/>
            <person name="Khan M.K.I."/>
        </authorList>
    </citation>
    <scope>NUCLEOTIDE SEQUENCE [LARGE SCALE GENOMIC DNA]</scope>
</reference>
<comment type="caution">
    <text evidence="9">Lacks conserved residue(s) required for the propagation of feature annotation.</text>
</comment>
<proteinExistence type="inferred from homology"/>
<keyword evidence="6 9" id="KW-0868">Chloride</keyword>
<accession>A0A8C2P9C7</accession>
<dbReference type="InterPro" id="IPR021134">
    <property type="entry name" value="Bestrophin-like"/>
</dbReference>
<evidence type="ECO:0000256" key="1">
    <source>
        <dbReference type="ARBA" id="ARBA00004370"/>
    </source>
</evidence>
<keyword evidence="9" id="KW-0813">Transport</keyword>
<feature type="transmembrane region" description="Helical" evidence="9">
    <location>
        <begin position="67"/>
        <end position="85"/>
    </location>
</feature>
<keyword evidence="9" id="KW-0406">Ion transport</keyword>
<evidence type="ECO:0000313" key="10">
    <source>
        <dbReference type="Ensembl" id="ENSCHIP00010016635.1"/>
    </source>
</evidence>
<dbReference type="PANTHER" id="PTHR10736:SF4">
    <property type="entry name" value="BESTROPHIN-1"/>
    <property type="match status" value="1"/>
</dbReference>
<dbReference type="GO" id="GO:0005886">
    <property type="term" value="C:plasma membrane"/>
    <property type="evidence" value="ECO:0007669"/>
    <property type="project" value="UniProtKB-SubCell"/>
</dbReference>
<evidence type="ECO:0000256" key="4">
    <source>
        <dbReference type="ARBA" id="ARBA00023136"/>
    </source>
</evidence>
<keyword evidence="4 9" id="KW-0472">Membrane</keyword>
<protein>
    <recommendedName>
        <fullName evidence="9">Bestrophin</fullName>
    </recommendedName>
</protein>
<dbReference type="AlphaFoldDB" id="A0A8C2P9C7"/>
<sequence>MSPGQTLKRSLLPPAHLYQHPALSVHQDPSPPAAAQCLAMTVTYSSQVANARLGSFSRLLLCWRGSIYKLLYGEFLIFLLCYYIIRFIYRMALTEEQQVIFEKLTLYCDSYIQLIPISFVLGEPPFLRVGVLVASPGSRQADHEELLGRPVVHQCLSVVQGNGEPAARGTDIRH</sequence>
<keyword evidence="5 9" id="KW-0869">Chloride channel</keyword>
<name>A0A8C2P9C7_CAPHI</name>
<evidence type="ECO:0000256" key="9">
    <source>
        <dbReference type="RuleBase" id="RU363126"/>
    </source>
</evidence>
<keyword evidence="2 9" id="KW-0812">Transmembrane</keyword>
<organism evidence="10">
    <name type="scientific">Capra hircus</name>
    <name type="common">Goat</name>
    <dbReference type="NCBI Taxonomy" id="9925"/>
    <lineage>
        <taxon>Eukaryota</taxon>
        <taxon>Metazoa</taxon>
        <taxon>Chordata</taxon>
        <taxon>Craniata</taxon>
        <taxon>Vertebrata</taxon>
        <taxon>Euteleostomi</taxon>
        <taxon>Mammalia</taxon>
        <taxon>Eutheria</taxon>
        <taxon>Laurasiatheria</taxon>
        <taxon>Artiodactyla</taxon>
        <taxon>Ruminantia</taxon>
        <taxon>Pecora</taxon>
        <taxon>Bovidae</taxon>
        <taxon>Caprinae</taxon>
        <taxon>Capra</taxon>
    </lineage>
</organism>
<dbReference type="Pfam" id="PF01062">
    <property type="entry name" value="Bestrophin"/>
    <property type="match status" value="1"/>
</dbReference>
<keyword evidence="9" id="KW-1003">Cell membrane</keyword>
<dbReference type="Ensembl" id="ENSCHIT00010023239.1">
    <property type="protein sequence ID" value="ENSCHIP00010016635.1"/>
    <property type="gene ID" value="ENSCHIG00010012094.1"/>
</dbReference>
<reference evidence="10" key="2">
    <citation type="submission" date="2025-08" db="UniProtKB">
        <authorList>
            <consortium name="Ensembl"/>
        </authorList>
    </citation>
    <scope>IDENTIFICATION</scope>
</reference>
<evidence type="ECO:0000256" key="3">
    <source>
        <dbReference type="ARBA" id="ARBA00022989"/>
    </source>
</evidence>
<evidence type="ECO:0000256" key="6">
    <source>
        <dbReference type="ARBA" id="ARBA00023214"/>
    </source>
</evidence>
<evidence type="ECO:0000256" key="7">
    <source>
        <dbReference type="ARBA" id="ARBA00024167"/>
    </source>
</evidence>
<keyword evidence="3 9" id="KW-1133">Transmembrane helix</keyword>
<dbReference type="GO" id="GO:0034707">
    <property type="term" value="C:chloride channel complex"/>
    <property type="evidence" value="ECO:0007669"/>
    <property type="project" value="UniProtKB-KW"/>
</dbReference>
<evidence type="ECO:0000256" key="5">
    <source>
        <dbReference type="ARBA" id="ARBA00023173"/>
    </source>
</evidence>
<comment type="catalytic activity">
    <reaction evidence="7">
        <text>chloride(in) = chloride(out)</text>
        <dbReference type="Rhea" id="RHEA:29823"/>
        <dbReference type="ChEBI" id="CHEBI:17996"/>
    </reaction>
</comment>
<evidence type="ECO:0000256" key="2">
    <source>
        <dbReference type="ARBA" id="ARBA00022692"/>
    </source>
</evidence>
<dbReference type="GO" id="GO:0005254">
    <property type="term" value="F:chloride channel activity"/>
    <property type="evidence" value="ECO:0007669"/>
    <property type="project" value="UniProtKB-KW"/>
</dbReference>
<dbReference type="PANTHER" id="PTHR10736">
    <property type="entry name" value="BESTROPHIN"/>
    <property type="match status" value="1"/>
</dbReference>